<dbReference type="Proteomes" id="UP000254118">
    <property type="component" value="Unassembled WGS sequence"/>
</dbReference>
<dbReference type="PROSITE" id="PS50883">
    <property type="entry name" value="EAL"/>
    <property type="match status" value="1"/>
</dbReference>
<comment type="caution">
    <text evidence="2">The sequence shown here is derived from an EMBL/GenBank/DDBJ whole genome shotgun (WGS) entry which is preliminary data.</text>
</comment>
<dbReference type="GO" id="GO:0071111">
    <property type="term" value="F:cyclic-guanylate-specific phosphodiesterase activity"/>
    <property type="evidence" value="ECO:0007669"/>
    <property type="project" value="UniProtKB-EC"/>
</dbReference>
<dbReference type="PANTHER" id="PTHR33121:SF70">
    <property type="entry name" value="SIGNALING PROTEIN YKOW"/>
    <property type="match status" value="1"/>
</dbReference>
<dbReference type="RefSeq" id="WP_115031754.1">
    <property type="nucleotide sequence ID" value="NZ_JAAFNO010000001.1"/>
</dbReference>
<evidence type="ECO:0000313" key="2">
    <source>
        <dbReference type="EMBL" id="STD14042.1"/>
    </source>
</evidence>
<dbReference type="PANTHER" id="PTHR33121">
    <property type="entry name" value="CYCLIC DI-GMP PHOSPHODIESTERASE PDEF"/>
    <property type="match status" value="1"/>
</dbReference>
<proteinExistence type="predicted"/>
<name>A0AA46BPV7_9MICO</name>
<dbReference type="Pfam" id="PF00563">
    <property type="entry name" value="EAL"/>
    <property type="match status" value="1"/>
</dbReference>
<dbReference type="EC" id="3.1.4.52" evidence="2"/>
<dbReference type="SMART" id="SM00052">
    <property type="entry name" value="EAL"/>
    <property type="match status" value="1"/>
</dbReference>
<accession>A0AA46BPV7</accession>
<dbReference type="SUPFAM" id="SSF141868">
    <property type="entry name" value="EAL domain-like"/>
    <property type="match status" value="1"/>
</dbReference>
<dbReference type="InterPro" id="IPR001633">
    <property type="entry name" value="EAL_dom"/>
</dbReference>
<organism evidence="2 3">
    <name type="scientific">Dermatophilus congolensis</name>
    <dbReference type="NCBI Taxonomy" id="1863"/>
    <lineage>
        <taxon>Bacteria</taxon>
        <taxon>Bacillati</taxon>
        <taxon>Actinomycetota</taxon>
        <taxon>Actinomycetes</taxon>
        <taxon>Micrococcales</taxon>
        <taxon>Dermatophilaceae</taxon>
        <taxon>Dermatophilus</taxon>
    </lineage>
</organism>
<evidence type="ECO:0000313" key="3">
    <source>
        <dbReference type="Proteomes" id="UP000254118"/>
    </source>
</evidence>
<reference evidence="2 3" key="1">
    <citation type="submission" date="2018-06" db="EMBL/GenBank/DDBJ databases">
        <authorList>
            <consortium name="Pathogen Informatics"/>
            <person name="Doyle S."/>
        </authorList>
    </citation>
    <scope>NUCLEOTIDE SEQUENCE [LARGE SCALE GENOMIC DNA]</scope>
    <source>
        <strain evidence="2 3">NCTC7915</strain>
    </source>
</reference>
<evidence type="ECO:0000259" key="1">
    <source>
        <dbReference type="PROSITE" id="PS50883"/>
    </source>
</evidence>
<gene>
    <name evidence="2" type="primary">dosP</name>
    <name evidence="2" type="ORF">NCTC7915_02039</name>
</gene>
<dbReference type="AlphaFoldDB" id="A0AA46BPV7"/>
<sequence>MTQPSREPVDTGALHNGQRDPLPLITYFQPFYNLNTGHLQGLEALARHRNNDGTTDWPADFFATAEKNGRMRDIDITVLHDSLYHFARWQTSEKRTLILSVNLSEQFVTHRTAPSDIILALEKFGIPGDRLLVDITTTTFRHILEADPAVTTRLHRLQEEEISFCLDGFTADDLDLLEAAADFPVDILKLHPQALLADPDPKESRVRRIADTVGEVGLPMVAAGIETQAQLALMRDLGFEWAQGFYLGKPVQADQALANSVPDLNLE</sequence>
<feature type="domain" description="EAL" evidence="1">
    <location>
        <begin position="3"/>
        <end position="264"/>
    </location>
</feature>
<keyword evidence="2" id="KW-0378">Hydrolase</keyword>
<protein>
    <submittedName>
        <fullName evidence="2">Oxygen sensor protein DosP</fullName>
        <ecNumber evidence="2">3.1.4.52</ecNumber>
    </submittedName>
</protein>
<dbReference type="InterPro" id="IPR035919">
    <property type="entry name" value="EAL_sf"/>
</dbReference>
<dbReference type="EMBL" id="UFYA01000001">
    <property type="protein sequence ID" value="STD14042.1"/>
    <property type="molecule type" value="Genomic_DNA"/>
</dbReference>
<dbReference type="Gene3D" id="3.20.20.450">
    <property type="entry name" value="EAL domain"/>
    <property type="match status" value="1"/>
</dbReference>
<dbReference type="CDD" id="cd01948">
    <property type="entry name" value="EAL"/>
    <property type="match status" value="1"/>
</dbReference>
<dbReference type="InterPro" id="IPR050706">
    <property type="entry name" value="Cyclic-di-GMP_PDE-like"/>
</dbReference>